<organism evidence="1 2">
    <name type="scientific">Marinobacterium rhizophilum</name>
    <dbReference type="NCBI Taxonomy" id="420402"/>
    <lineage>
        <taxon>Bacteria</taxon>
        <taxon>Pseudomonadati</taxon>
        <taxon>Pseudomonadota</taxon>
        <taxon>Gammaproteobacteria</taxon>
        <taxon>Oceanospirillales</taxon>
        <taxon>Oceanospirillaceae</taxon>
        <taxon>Marinobacterium</taxon>
    </lineage>
</organism>
<reference evidence="1" key="1">
    <citation type="submission" date="2021-04" db="EMBL/GenBank/DDBJ databases">
        <title>Oceanospirillales bacteria with DddD are important DMSP degraders in coastal seawater.</title>
        <authorList>
            <person name="Liu J."/>
        </authorList>
    </citation>
    <scope>NUCLEOTIDE SEQUENCE</scope>
    <source>
        <strain evidence="1">D13-1</strain>
    </source>
</reference>
<sequence>MPAPEQDLLLQLDRQLQQAIDNCQIEVYGQPSQFYHRGYYSNRTSLWSHSPTLLPKHNSGYLITATPKAALRLAIVPVQSLVPFIAPLIGPQATPATSTRPDTQPRLEDIGQGLGRLCELLEHYCPSCGLDGFATLALEGSNHYRHVLLFRPLDALQLYDIEPL</sequence>
<gene>
    <name evidence="1" type="ORF">KDW95_14510</name>
</gene>
<keyword evidence="2" id="KW-1185">Reference proteome</keyword>
<dbReference type="RefSeq" id="WP_255852547.1">
    <property type="nucleotide sequence ID" value="NZ_CP073347.1"/>
</dbReference>
<dbReference type="Proteomes" id="UP001058461">
    <property type="component" value="Chromosome"/>
</dbReference>
<name>A0ABY5HGT1_9GAMM</name>
<proteinExistence type="predicted"/>
<accession>A0ABY5HGT1</accession>
<evidence type="ECO:0000313" key="2">
    <source>
        <dbReference type="Proteomes" id="UP001058461"/>
    </source>
</evidence>
<protein>
    <submittedName>
        <fullName evidence="1">Uncharacterized protein</fullName>
    </submittedName>
</protein>
<dbReference type="EMBL" id="CP073347">
    <property type="protein sequence ID" value="UTW10504.1"/>
    <property type="molecule type" value="Genomic_DNA"/>
</dbReference>
<evidence type="ECO:0000313" key="1">
    <source>
        <dbReference type="EMBL" id="UTW10504.1"/>
    </source>
</evidence>